<evidence type="ECO:0000256" key="12">
    <source>
        <dbReference type="ARBA" id="ARBA00022801"/>
    </source>
</evidence>
<evidence type="ECO:0000256" key="4">
    <source>
        <dbReference type="ARBA" id="ARBA00004496"/>
    </source>
</evidence>
<evidence type="ECO:0000256" key="8">
    <source>
        <dbReference type="ARBA" id="ARBA00022614"/>
    </source>
</evidence>
<evidence type="ECO:0000256" key="13">
    <source>
        <dbReference type="ARBA" id="ARBA00022839"/>
    </source>
</evidence>
<feature type="region of interest" description="Disordered" evidence="23">
    <location>
        <begin position="124"/>
        <end position="174"/>
    </location>
</feature>
<comment type="cofactor">
    <cofactor evidence="2">
        <name>Mg(2+)</name>
        <dbReference type="ChEBI" id="CHEBI:18420"/>
    </cofactor>
</comment>
<gene>
    <name evidence="25" type="ORF">RDB_LOCUS41515</name>
</gene>
<evidence type="ECO:0000256" key="2">
    <source>
        <dbReference type="ARBA" id="ARBA00001946"/>
    </source>
</evidence>
<keyword evidence="14" id="KW-0460">Magnesium</keyword>
<evidence type="ECO:0000256" key="3">
    <source>
        <dbReference type="ARBA" id="ARBA00004123"/>
    </source>
</evidence>
<evidence type="ECO:0000256" key="11">
    <source>
        <dbReference type="ARBA" id="ARBA00022737"/>
    </source>
</evidence>
<dbReference type="GO" id="GO:0004535">
    <property type="term" value="F:poly(A)-specific ribonuclease activity"/>
    <property type="evidence" value="ECO:0007669"/>
    <property type="project" value="UniProtKB-EC"/>
</dbReference>
<dbReference type="PROSITE" id="PS51450">
    <property type="entry name" value="LRR"/>
    <property type="match status" value="1"/>
</dbReference>
<dbReference type="InterPro" id="IPR001611">
    <property type="entry name" value="Leu-rich_rpt"/>
</dbReference>
<dbReference type="Gene3D" id="3.60.10.10">
    <property type="entry name" value="Endonuclease/exonuclease/phosphatase"/>
    <property type="match status" value="2"/>
</dbReference>
<evidence type="ECO:0000256" key="5">
    <source>
        <dbReference type="ARBA" id="ARBA00010774"/>
    </source>
</evidence>
<evidence type="ECO:0000256" key="19">
    <source>
        <dbReference type="ARBA" id="ARBA00023475"/>
    </source>
</evidence>
<evidence type="ECO:0000256" key="14">
    <source>
        <dbReference type="ARBA" id="ARBA00022842"/>
    </source>
</evidence>
<keyword evidence="11" id="KW-0677">Repeat</keyword>
<comment type="caution">
    <text evidence="25">The sequence shown here is derived from an EMBL/GenBank/DDBJ whole genome shotgun (WGS) entry which is preliminary data.</text>
</comment>
<accession>A0A8H3AVV5</accession>
<comment type="subcellular location">
    <subcellularLocation>
        <location evidence="4">Cytoplasm</location>
    </subcellularLocation>
    <subcellularLocation>
        <location evidence="3">Nucleus</location>
    </subcellularLocation>
</comment>
<dbReference type="PANTHER" id="PTHR12121">
    <property type="entry name" value="CARBON CATABOLITE REPRESSOR PROTEIN 4"/>
    <property type="match status" value="1"/>
</dbReference>
<protein>
    <recommendedName>
        <fullName evidence="19">CCR4-Not complex 3'-5'-exoribonuclease subunit Ccr4</fullName>
        <ecNumber evidence="6">3.1.13.4</ecNumber>
    </recommendedName>
    <alternativeName>
        <fullName evidence="20">Carbon catabolite repressor protein 4</fullName>
    </alternativeName>
    <alternativeName>
        <fullName evidence="21">Cytoplasmic deadenylase</fullName>
    </alternativeName>
    <alternativeName>
        <fullName evidence="22">Glucose-repressible alcohol dehydrogenase transcriptional effector</fullName>
    </alternativeName>
</protein>
<dbReference type="Proteomes" id="UP000663861">
    <property type="component" value="Unassembled WGS sequence"/>
</dbReference>
<dbReference type="InterPro" id="IPR036691">
    <property type="entry name" value="Endo/exonu/phosph_ase_sf"/>
</dbReference>
<dbReference type="SUPFAM" id="SSF56219">
    <property type="entry name" value="DNase I-like"/>
    <property type="match status" value="1"/>
</dbReference>
<dbReference type="InterPro" id="IPR032675">
    <property type="entry name" value="LRR_dom_sf"/>
</dbReference>
<evidence type="ECO:0000313" key="25">
    <source>
        <dbReference type="EMBL" id="CAE6441736.1"/>
    </source>
</evidence>
<dbReference type="GO" id="GO:0003723">
    <property type="term" value="F:RNA binding"/>
    <property type="evidence" value="ECO:0007669"/>
    <property type="project" value="UniProtKB-KW"/>
</dbReference>
<evidence type="ECO:0000256" key="17">
    <source>
        <dbReference type="ARBA" id="ARBA00023163"/>
    </source>
</evidence>
<keyword evidence="16" id="KW-0805">Transcription regulation</keyword>
<reference evidence="25" key="1">
    <citation type="submission" date="2021-01" db="EMBL/GenBank/DDBJ databases">
        <authorList>
            <person name="Kaushik A."/>
        </authorList>
    </citation>
    <scope>NUCLEOTIDE SEQUENCE</scope>
    <source>
        <strain evidence="25">AG4-RS23</strain>
    </source>
</reference>
<evidence type="ECO:0000313" key="26">
    <source>
        <dbReference type="Proteomes" id="UP000663861"/>
    </source>
</evidence>
<keyword evidence="9" id="KW-0540">Nuclease</keyword>
<evidence type="ECO:0000256" key="18">
    <source>
        <dbReference type="ARBA" id="ARBA00023242"/>
    </source>
</evidence>
<dbReference type="GO" id="GO:0005634">
    <property type="term" value="C:nucleus"/>
    <property type="evidence" value="ECO:0007669"/>
    <property type="project" value="UniProtKB-SubCell"/>
</dbReference>
<proteinExistence type="inferred from homology"/>
<evidence type="ECO:0000256" key="16">
    <source>
        <dbReference type="ARBA" id="ARBA00023015"/>
    </source>
</evidence>
<evidence type="ECO:0000259" key="24">
    <source>
        <dbReference type="Pfam" id="PF03372"/>
    </source>
</evidence>
<keyword evidence="8" id="KW-0433">Leucine-rich repeat</keyword>
<dbReference type="GO" id="GO:0005737">
    <property type="term" value="C:cytoplasm"/>
    <property type="evidence" value="ECO:0007669"/>
    <property type="project" value="UniProtKB-SubCell"/>
</dbReference>
<evidence type="ECO:0000256" key="22">
    <source>
        <dbReference type="ARBA" id="ARBA00033317"/>
    </source>
</evidence>
<keyword evidence="7" id="KW-0963">Cytoplasm</keyword>
<keyword evidence="10" id="KW-0479">Metal-binding</keyword>
<evidence type="ECO:0000256" key="1">
    <source>
        <dbReference type="ARBA" id="ARBA00001663"/>
    </source>
</evidence>
<evidence type="ECO:0000256" key="23">
    <source>
        <dbReference type="SAM" id="MobiDB-lite"/>
    </source>
</evidence>
<dbReference type="InterPro" id="IPR003591">
    <property type="entry name" value="Leu-rich_rpt_typical-subtyp"/>
</dbReference>
<keyword evidence="12" id="KW-0378">Hydrolase</keyword>
<evidence type="ECO:0000256" key="15">
    <source>
        <dbReference type="ARBA" id="ARBA00022884"/>
    </source>
</evidence>
<keyword evidence="15" id="KW-0694">RNA-binding</keyword>
<comment type="catalytic activity">
    <reaction evidence="1">
        <text>Exonucleolytic cleavage of poly(A) to 5'-AMP.</text>
        <dbReference type="EC" id="3.1.13.4"/>
    </reaction>
</comment>
<evidence type="ECO:0000256" key="21">
    <source>
        <dbReference type="ARBA" id="ARBA00031469"/>
    </source>
</evidence>
<name>A0A8H3AVV5_9AGAM</name>
<evidence type="ECO:0000256" key="6">
    <source>
        <dbReference type="ARBA" id="ARBA00012161"/>
    </source>
</evidence>
<organism evidence="25 26">
    <name type="scientific">Rhizoctonia solani</name>
    <dbReference type="NCBI Taxonomy" id="456999"/>
    <lineage>
        <taxon>Eukaryota</taxon>
        <taxon>Fungi</taxon>
        <taxon>Dikarya</taxon>
        <taxon>Basidiomycota</taxon>
        <taxon>Agaricomycotina</taxon>
        <taxon>Agaricomycetes</taxon>
        <taxon>Cantharellales</taxon>
        <taxon>Ceratobasidiaceae</taxon>
        <taxon>Rhizoctonia</taxon>
    </lineage>
</organism>
<evidence type="ECO:0000256" key="7">
    <source>
        <dbReference type="ARBA" id="ARBA00022490"/>
    </source>
</evidence>
<evidence type="ECO:0000256" key="9">
    <source>
        <dbReference type="ARBA" id="ARBA00022722"/>
    </source>
</evidence>
<feature type="region of interest" description="Disordered" evidence="23">
    <location>
        <begin position="1"/>
        <end position="31"/>
    </location>
</feature>
<comment type="similarity">
    <text evidence="5">Belongs to the CCR4/nocturin family.</text>
</comment>
<dbReference type="EMBL" id="CAJMWY010000635">
    <property type="protein sequence ID" value="CAE6441736.1"/>
    <property type="molecule type" value="Genomic_DNA"/>
</dbReference>
<sequence length="715" mass="79454">MGNTPCLTNTHTNPRTSIRSSTTNTHTSILTPNTSTRIPYPDITLLVAFMRNRREGLPPLVHPMARQYFFPRIGSNNFIAQRQASAPHHRARAAALASRTSAKSAIPITAPTSVAAPKPILAEAANGTHQRAGSVSERTDTSEDRASSAANGHPSANTAPVVNLPRPSQERKQTSTWTTLDMGGMRLKNIAQSLFALDYLTTLYINHNQLTTIPPEISRLRHLILLDISGNQLIALPPELGMLSSLRELHAFDNRLESIPPELGTLHQLEMLGVEGNPLQPSLRAILQKDGTPALIAYLRDSCPVPAPPPERQWRVLLPDDPEPGTDTFKRQWRVLLPDDPEPGTDTFSVICYNILCEKYATSTMYGYTPSWALNWSYRKELILAEIQNYGADFICLQEVDVAQYEDYFLKKLGEAGYSGEVDVAQYEDYFLKKLGEAGYSGVFSPKSRVRTMSETERRRVDGCAIFFNSEKYTLIEHHLIEFAQAAHARPALRSTEDWFNRVQNKDHIAVAATLVSRATGTRLIIANAHIHWDPEFRDVKLVQTAILMDSLKVIADDFADMEVAGGQKNKYIKGTNIPLVVCGDFNSVPENSGVYEFMSKGHVPGSHPDFMGHQYGPYTSEGPRHPFELRSAYAGIGELPMTNYVPSFEGAIDYIWYGTENADVAAVLGEVDQTYLSKVVGFPNAHFPSDHVLIAAEFRILPAKETKPSKSRKR</sequence>
<dbReference type="AlphaFoldDB" id="A0A8H3AVV5"/>
<dbReference type="EC" id="3.1.13.4" evidence="6"/>
<feature type="domain" description="Endonuclease/exonuclease/phosphatase" evidence="24">
    <location>
        <begin position="353"/>
        <end position="692"/>
    </location>
</feature>
<dbReference type="CDD" id="cd09097">
    <property type="entry name" value="Deadenylase_CCR4"/>
    <property type="match status" value="1"/>
</dbReference>
<dbReference type="PANTHER" id="PTHR12121:SF100">
    <property type="entry name" value="POLY(A)-SPECIFIC RIBONUCLEASE"/>
    <property type="match status" value="1"/>
</dbReference>
<dbReference type="InterPro" id="IPR005135">
    <property type="entry name" value="Endo/exonuclease/phosphatase"/>
</dbReference>
<feature type="compositionally biased region" description="Basic and acidic residues" evidence="23">
    <location>
        <begin position="137"/>
        <end position="146"/>
    </location>
</feature>
<keyword evidence="18" id="KW-0539">Nucleus</keyword>
<keyword evidence="17" id="KW-0804">Transcription</keyword>
<dbReference type="Pfam" id="PF03372">
    <property type="entry name" value="Exo_endo_phos"/>
    <property type="match status" value="1"/>
</dbReference>
<dbReference type="InterPro" id="IPR050410">
    <property type="entry name" value="CCR4/nocturin_mRNA_transcr"/>
</dbReference>
<keyword evidence="13" id="KW-0269">Exonuclease</keyword>
<evidence type="ECO:0000256" key="10">
    <source>
        <dbReference type="ARBA" id="ARBA00022723"/>
    </source>
</evidence>
<dbReference type="GO" id="GO:0046872">
    <property type="term" value="F:metal ion binding"/>
    <property type="evidence" value="ECO:0007669"/>
    <property type="project" value="UniProtKB-KW"/>
</dbReference>
<dbReference type="Pfam" id="PF13855">
    <property type="entry name" value="LRR_8"/>
    <property type="match status" value="1"/>
</dbReference>
<dbReference type="SUPFAM" id="SSF52058">
    <property type="entry name" value="L domain-like"/>
    <property type="match status" value="1"/>
</dbReference>
<evidence type="ECO:0000256" key="20">
    <source>
        <dbReference type="ARBA" id="ARBA00030493"/>
    </source>
</evidence>
<dbReference type="SMART" id="SM00369">
    <property type="entry name" value="LRR_TYP"/>
    <property type="match status" value="3"/>
</dbReference>
<dbReference type="Gene3D" id="3.80.10.10">
    <property type="entry name" value="Ribonuclease Inhibitor"/>
    <property type="match status" value="1"/>
</dbReference>
<feature type="compositionally biased region" description="Polar residues" evidence="23">
    <location>
        <begin position="148"/>
        <end position="160"/>
    </location>
</feature>